<protein>
    <submittedName>
        <fullName evidence="2">Alpha/beta hydrolase</fullName>
    </submittedName>
</protein>
<dbReference type="GO" id="GO:0016787">
    <property type="term" value="F:hydrolase activity"/>
    <property type="evidence" value="ECO:0007669"/>
    <property type="project" value="UniProtKB-KW"/>
</dbReference>
<dbReference type="EMBL" id="JBHUJB010000005">
    <property type="protein sequence ID" value="MFD2157372.1"/>
    <property type="molecule type" value="Genomic_DNA"/>
</dbReference>
<reference evidence="3" key="1">
    <citation type="journal article" date="2019" name="Int. J. Syst. Evol. Microbiol.">
        <title>The Global Catalogue of Microorganisms (GCM) 10K type strain sequencing project: providing services to taxonomists for standard genome sequencing and annotation.</title>
        <authorList>
            <consortium name="The Broad Institute Genomics Platform"/>
            <consortium name="The Broad Institute Genome Sequencing Center for Infectious Disease"/>
            <person name="Wu L."/>
            <person name="Ma J."/>
        </authorList>
    </citation>
    <scope>NUCLEOTIDE SEQUENCE [LARGE SCALE GENOMIC DNA]</scope>
    <source>
        <strain evidence="3">CCUG 57942</strain>
    </source>
</reference>
<evidence type="ECO:0000313" key="3">
    <source>
        <dbReference type="Proteomes" id="UP001597389"/>
    </source>
</evidence>
<dbReference type="Pfam" id="PF12146">
    <property type="entry name" value="Hydrolase_4"/>
    <property type="match status" value="1"/>
</dbReference>
<dbReference type="SUPFAM" id="SSF53474">
    <property type="entry name" value="alpha/beta-Hydrolases"/>
    <property type="match status" value="1"/>
</dbReference>
<dbReference type="Proteomes" id="UP001597389">
    <property type="component" value="Unassembled WGS sequence"/>
</dbReference>
<gene>
    <name evidence="2" type="ORF">ACFSW8_00500</name>
</gene>
<dbReference type="Gene3D" id="3.40.50.1820">
    <property type="entry name" value="alpha/beta hydrolase"/>
    <property type="match status" value="1"/>
</dbReference>
<evidence type="ECO:0000259" key="1">
    <source>
        <dbReference type="Pfam" id="PF12146"/>
    </source>
</evidence>
<sequence length="290" mass="32467">MDTLPSFDTTPLPYQSWGNLSSPNQVIIALHGFCGASADFTNWANICTQQNPNLAIYALNLRGQGFDPVVNRRGDIPTHHDWLRDLWHATKTLKIKPPHAECIWAGESLGAIIACHALTHATHHVRCDRLILLSPVISLDHLVPQWMQSLATCIAKIQPERRIPLSLIASNQNLQVSHHPTNHASQSATNAWHVDSFSLRFLAAVQRLISQMPSLSHQISIPLLVVNGGQDFFLPVETIESWLAHLPETTPLTHHYFSESYHLLLYDHRADTIAQCCADWISPPPQVPEM</sequence>
<dbReference type="InterPro" id="IPR051044">
    <property type="entry name" value="MAG_DAG_Lipase"/>
</dbReference>
<keyword evidence="3" id="KW-1185">Reference proteome</keyword>
<dbReference type="RefSeq" id="WP_377091264.1">
    <property type="nucleotide sequence ID" value="NZ_JBHSJL010000014.1"/>
</dbReference>
<feature type="domain" description="Serine aminopeptidase S33" evidence="1">
    <location>
        <begin position="22"/>
        <end position="267"/>
    </location>
</feature>
<comment type="caution">
    <text evidence="2">The sequence shown here is derived from an EMBL/GenBank/DDBJ whole genome shotgun (WGS) entry which is preliminary data.</text>
</comment>
<evidence type="ECO:0000313" key="2">
    <source>
        <dbReference type="EMBL" id="MFD2157372.1"/>
    </source>
</evidence>
<proteinExistence type="predicted"/>
<dbReference type="InterPro" id="IPR029058">
    <property type="entry name" value="AB_hydrolase_fold"/>
</dbReference>
<accession>A0ABW4Z6U9</accession>
<name>A0ABW4Z6U9_9BACT</name>
<dbReference type="InterPro" id="IPR022742">
    <property type="entry name" value="Hydrolase_4"/>
</dbReference>
<keyword evidence="2" id="KW-0378">Hydrolase</keyword>
<dbReference type="PANTHER" id="PTHR11614">
    <property type="entry name" value="PHOSPHOLIPASE-RELATED"/>
    <property type="match status" value="1"/>
</dbReference>
<organism evidence="2 3">
    <name type="scientific">Rubritalea tangerina</name>
    <dbReference type="NCBI Taxonomy" id="430798"/>
    <lineage>
        <taxon>Bacteria</taxon>
        <taxon>Pseudomonadati</taxon>
        <taxon>Verrucomicrobiota</taxon>
        <taxon>Verrucomicrobiia</taxon>
        <taxon>Verrucomicrobiales</taxon>
        <taxon>Rubritaleaceae</taxon>
        <taxon>Rubritalea</taxon>
    </lineage>
</organism>